<dbReference type="GO" id="GO:0005524">
    <property type="term" value="F:ATP binding"/>
    <property type="evidence" value="ECO:0007669"/>
    <property type="project" value="UniProtKB-KW"/>
</dbReference>
<organism evidence="5 6">
    <name type="scientific">Polyplax serrata</name>
    <name type="common">Common mouse louse</name>
    <dbReference type="NCBI Taxonomy" id="468196"/>
    <lineage>
        <taxon>Eukaryota</taxon>
        <taxon>Metazoa</taxon>
        <taxon>Ecdysozoa</taxon>
        <taxon>Arthropoda</taxon>
        <taxon>Hexapoda</taxon>
        <taxon>Insecta</taxon>
        <taxon>Pterygota</taxon>
        <taxon>Neoptera</taxon>
        <taxon>Paraneoptera</taxon>
        <taxon>Psocodea</taxon>
        <taxon>Troctomorpha</taxon>
        <taxon>Phthiraptera</taxon>
        <taxon>Anoplura</taxon>
        <taxon>Polyplacidae</taxon>
        <taxon>Polyplax</taxon>
    </lineage>
</organism>
<dbReference type="EMBL" id="JAWJWE010000001">
    <property type="protein sequence ID" value="KAK6645521.1"/>
    <property type="molecule type" value="Genomic_DNA"/>
</dbReference>
<dbReference type="GO" id="GO:0052381">
    <property type="term" value="F:tRNA dimethylallyltransferase activity"/>
    <property type="evidence" value="ECO:0007669"/>
    <property type="project" value="TreeGrafter"/>
</dbReference>
<keyword evidence="2" id="KW-0808">Transferase</keyword>
<keyword evidence="4" id="KW-0067">ATP-binding</keyword>
<comment type="caution">
    <text evidence="5">The sequence shown here is derived from an EMBL/GenBank/DDBJ whole genome shotgun (WGS) entry which is preliminary data.</text>
</comment>
<proteinExistence type="inferred from homology"/>
<dbReference type="InterPro" id="IPR039657">
    <property type="entry name" value="Dimethylallyltransferase"/>
</dbReference>
<protein>
    <submittedName>
        <fullName evidence="5">Uncharacterized protein</fullName>
    </submittedName>
</protein>
<evidence type="ECO:0000256" key="2">
    <source>
        <dbReference type="ARBA" id="ARBA00022679"/>
    </source>
</evidence>
<dbReference type="GO" id="GO:0005739">
    <property type="term" value="C:mitochondrion"/>
    <property type="evidence" value="ECO:0007669"/>
    <property type="project" value="TreeGrafter"/>
</dbReference>
<evidence type="ECO:0000313" key="5">
    <source>
        <dbReference type="EMBL" id="KAK6645521.1"/>
    </source>
</evidence>
<sequence>MDACMLLQQQTQSFDSNISYFLGKSHRVYKGLDIVTNKVTEQEQMGVRHHLLGFLEPHETLRAPEFRNMALDVIRDILRRNKLPIIVGGTNYYIESVLYNVLVDRPDNIGSVKDDEPDVDISSPKRRKLGSFDEDEQKFMSSIKDLSNEELHQKLKEIDPEMADILHPNNRRKIIR</sequence>
<evidence type="ECO:0000256" key="1">
    <source>
        <dbReference type="ARBA" id="ARBA00005842"/>
    </source>
</evidence>
<comment type="similarity">
    <text evidence="1">Belongs to the IPP transferase family.</text>
</comment>
<dbReference type="Pfam" id="PF01715">
    <property type="entry name" value="IPPT"/>
    <property type="match status" value="1"/>
</dbReference>
<evidence type="ECO:0000313" key="6">
    <source>
        <dbReference type="Proteomes" id="UP001372834"/>
    </source>
</evidence>
<accession>A0AAN8XSS9</accession>
<evidence type="ECO:0000256" key="3">
    <source>
        <dbReference type="ARBA" id="ARBA00022741"/>
    </source>
</evidence>
<dbReference type="Proteomes" id="UP001372834">
    <property type="component" value="Unassembled WGS sequence"/>
</dbReference>
<dbReference type="Gene3D" id="3.40.50.300">
    <property type="entry name" value="P-loop containing nucleotide triphosphate hydrolases"/>
    <property type="match status" value="1"/>
</dbReference>
<keyword evidence="3" id="KW-0547">Nucleotide-binding</keyword>
<dbReference type="PANTHER" id="PTHR11088:SF89">
    <property type="entry name" value="TRNA DIMETHYLALLYLTRANSFERASE"/>
    <property type="match status" value="1"/>
</dbReference>
<dbReference type="GO" id="GO:0006400">
    <property type="term" value="P:tRNA modification"/>
    <property type="evidence" value="ECO:0007669"/>
    <property type="project" value="TreeGrafter"/>
</dbReference>
<dbReference type="SUPFAM" id="SSF52540">
    <property type="entry name" value="P-loop containing nucleoside triphosphate hydrolases"/>
    <property type="match status" value="1"/>
</dbReference>
<reference evidence="5 6" key="1">
    <citation type="submission" date="2023-10" db="EMBL/GenBank/DDBJ databases">
        <title>Genomes of two closely related lineages of the louse Polyplax serrata with different host specificities.</title>
        <authorList>
            <person name="Martinu J."/>
            <person name="Tarabai H."/>
            <person name="Stefka J."/>
            <person name="Hypsa V."/>
        </authorList>
    </citation>
    <scope>NUCLEOTIDE SEQUENCE [LARGE SCALE GENOMIC DNA]</scope>
    <source>
        <strain evidence="5">HR10_N</strain>
    </source>
</reference>
<gene>
    <name evidence="5" type="ORF">RUM43_001798</name>
</gene>
<dbReference type="Gene3D" id="1.10.20.140">
    <property type="match status" value="1"/>
</dbReference>
<dbReference type="AlphaFoldDB" id="A0AAN8XSS9"/>
<dbReference type="PANTHER" id="PTHR11088">
    <property type="entry name" value="TRNA DIMETHYLALLYLTRANSFERASE"/>
    <property type="match status" value="1"/>
</dbReference>
<name>A0AAN8XSS9_POLSC</name>
<dbReference type="InterPro" id="IPR027417">
    <property type="entry name" value="P-loop_NTPase"/>
</dbReference>
<evidence type="ECO:0000256" key="4">
    <source>
        <dbReference type="ARBA" id="ARBA00022840"/>
    </source>
</evidence>